<feature type="non-terminal residue" evidence="1">
    <location>
        <position position="271"/>
    </location>
</feature>
<keyword evidence="2" id="KW-1185">Reference proteome</keyword>
<accession>A0ABV8B067</accession>
<name>A0ABV8B067_9BACI</name>
<dbReference type="EMBL" id="JBHRZT010000035">
    <property type="protein sequence ID" value="MFC3883631.1"/>
    <property type="molecule type" value="Genomic_DNA"/>
</dbReference>
<evidence type="ECO:0008006" key="3">
    <source>
        <dbReference type="Google" id="ProtNLM"/>
    </source>
</evidence>
<evidence type="ECO:0000313" key="2">
    <source>
        <dbReference type="Proteomes" id="UP001595752"/>
    </source>
</evidence>
<comment type="caution">
    <text evidence="1">The sequence shown here is derived from an EMBL/GenBank/DDBJ whole genome shotgun (WGS) entry which is preliminary data.</text>
</comment>
<reference evidence="2" key="1">
    <citation type="journal article" date="2019" name="Int. J. Syst. Evol. Microbiol.">
        <title>The Global Catalogue of Microorganisms (GCM) 10K type strain sequencing project: providing services to taxonomists for standard genome sequencing and annotation.</title>
        <authorList>
            <consortium name="The Broad Institute Genomics Platform"/>
            <consortium name="The Broad Institute Genome Sequencing Center for Infectious Disease"/>
            <person name="Wu L."/>
            <person name="Ma J."/>
        </authorList>
    </citation>
    <scope>NUCLEOTIDE SEQUENCE [LARGE SCALE GENOMIC DNA]</scope>
    <source>
        <strain evidence="2">CCUG 61889</strain>
    </source>
</reference>
<gene>
    <name evidence="1" type="ORF">ACFOU2_08960</name>
</gene>
<protein>
    <recommendedName>
        <fullName evidence="3">Transposase</fullName>
    </recommendedName>
</protein>
<proteinExistence type="predicted"/>
<organism evidence="1 2">
    <name type="scientific">Bacillus songklensis</name>
    <dbReference type="NCBI Taxonomy" id="1069116"/>
    <lineage>
        <taxon>Bacteria</taxon>
        <taxon>Bacillati</taxon>
        <taxon>Bacillota</taxon>
        <taxon>Bacilli</taxon>
        <taxon>Bacillales</taxon>
        <taxon>Bacillaceae</taxon>
        <taxon>Bacillus</taxon>
    </lineage>
</organism>
<sequence>MFKTYQTKIKNEAIVLTNNQPTSIYQFLESTAKTFGSLERKLFVDLYVHKKPSNELKVSYCSKYQITSRQYNSIKKQLDGRISSKLELQKLYIEETKNKIEITTNILNKKISQKEKAQASLLEMKGNEKTFLKKVKNYRRLRNYIHQKKRKLHSLTIKLAKLEQDQKQRIVRICFGSKEFFSKQFNLEENNLTFQEWKTEWQARRAAQFTFIGSKDETFGNQSCTYDLQNNLRIRVYTKDENVYGNYVVIPNVSFPYGQEQIDRAKTPSVG</sequence>
<dbReference type="Proteomes" id="UP001595752">
    <property type="component" value="Unassembled WGS sequence"/>
</dbReference>
<dbReference type="RefSeq" id="WP_377914305.1">
    <property type="nucleotide sequence ID" value="NZ_JBHRZT010000035.1"/>
</dbReference>
<evidence type="ECO:0000313" key="1">
    <source>
        <dbReference type="EMBL" id="MFC3883631.1"/>
    </source>
</evidence>